<sequence length="184" mass="20717">MENATHLVHSAFDTTCFLKAIFHYDLFDAWPAHVDFHVVAGVLRLSQKYQVEPLKKRALVHLTERFPTTLEQFGCMEEWGVHPFLVANLAREVSADWILPPTLAACAWADPVHLVLGTHSTGARVSLAPSDAILCLNARDELTAKWTISLLDFLWTPLEISGCTTPIQCLNSRITHRQEGELFR</sequence>
<proteinExistence type="predicted"/>
<gene>
    <name evidence="1" type="ORF">B0H17DRAFT_1215832</name>
</gene>
<evidence type="ECO:0000313" key="2">
    <source>
        <dbReference type="Proteomes" id="UP001221757"/>
    </source>
</evidence>
<accession>A0AAD7FVN2</accession>
<evidence type="ECO:0000313" key="1">
    <source>
        <dbReference type="EMBL" id="KAJ7645854.1"/>
    </source>
</evidence>
<comment type="caution">
    <text evidence="1">The sequence shown here is derived from an EMBL/GenBank/DDBJ whole genome shotgun (WGS) entry which is preliminary data.</text>
</comment>
<reference evidence="1" key="1">
    <citation type="submission" date="2023-03" db="EMBL/GenBank/DDBJ databases">
        <title>Massive genome expansion in bonnet fungi (Mycena s.s.) driven by repeated elements and novel gene families across ecological guilds.</title>
        <authorList>
            <consortium name="Lawrence Berkeley National Laboratory"/>
            <person name="Harder C.B."/>
            <person name="Miyauchi S."/>
            <person name="Viragh M."/>
            <person name="Kuo A."/>
            <person name="Thoen E."/>
            <person name="Andreopoulos B."/>
            <person name="Lu D."/>
            <person name="Skrede I."/>
            <person name="Drula E."/>
            <person name="Henrissat B."/>
            <person name="Morin E."/>
            <person name="Kohler A."/>
            <person name="Barry K."/>
            <person name="LaButti K."/>
            <person name="Morin E."/>
            <person name="Salamov A."/>
            <person name="Lipzen A."/>
            <person name="Mereny Z."/>
            <person name="Hegedus B."/>
            <person name="Baldrian P."/>
            <person name="Stursova M."/>
            <person name="Weitz H."/>
            <person name="Taylor A."/>
            <person name="Grigoriev I.V."/>
            <person name="Nagy L.G."/>
            <person name="Martin F."/>
            <person name="Kauserud H."/>
        </authorList>
    </citation>
    <scope>NUCLEOTIDE SEQUENCE</scope>
    <source>
        <strain evidence="1">CBHHK067</strain>
    </source>
</reference>
<dbReference type="Proteomes" id="UP001221757">
    <property type="component" value="Unassembled WGS sequence"/>
</dbReference>
<dbReference type="EMBL" id="JARKIE010000390">
    <property type="protein sequence ID" value="KAJ7645854.1"/>
    <property type="molecule type" value="Genomic_DNA"/>
</dbReference>
<dbReference type="AlphaFoldDB" id="A0AAD7FVN2"/>
<protein>
    <submittedName>
        <fullName evidence="1">Uncharacterized protein</fullName>
    </submittedName>
</protein>
<organism evidence="1 2">
    <name type="scientific">Mycena rosella</name>
    <name type="common">Pink bonnet</name>
    <name type="synonym">Agaricus rosellus</name>
    <dbReference type="NCBI Taxonomy" id="1033263"/>
    <lineage>
        <taxon>Eukaryota</taxon>
        <taxon>Fungi</taxon>
        <taxon>Dikarya</taxon>
        <taxon>Basidiomycota</taxon>
        <taxon>Agaricomycotina</taxon>
        <taxon>Agaricomycetes</taxon>
        <taxon>Agaricomycetidae</taxon>
        <taxon>Agaricales</taxon>
        <taxon>Marasmiineae</taxon>
        <taxon>Mycenaceae</taxon>
        <taxon>Mycena</taxon>
    </lineage>
</organism>
<name>A0AAD7FVN2_MYCRO</name>
<keyword evidence="2" id="KW-1185">Reference proteome</keyword>